<name>A0A930LM01_9MICC</name>
<feature type="compositionally biased region" description="Low complexity" evidence="1">
    <location>
        <begin position="33"/>
        <end position="48"/>
    </location>
</feature>
<gene>
    <name evidence="2" type="ORF">HXO65_00275</name>
</gene>
<evidence type="ECO:0000313" key="3">
    <source>
        <dbReference type="Proteomes" id="UP000785653"/>
    </source>
</evidence>
<dbReference type="EMBL" id="JABZXS010000001">
    <property type="protein sequence ID" value="MBF1672641.1"/>
    <property type="molecule type" value="Genomic_DNA"/>
</dbReference>
<feature type="region of interest" description="Disordered" evidence="1">
    <location>
        <begin position="33"/>
        <end position="54"/>
    </location>
</feature>
<reference evidence="2" key="1">
    <citation type="submission" date="2020-04" db="EMBL/GenBank/DDBJ databases">
        <title>Deep metagenomics examines the oral microbiome during advanced dental caries in children, revealing novel taxa and co-occurrences with host molecules.</title>
        <authorList>
            <person name="Baker J.L."/>
            <person name="Morton J.T."/>
            <person name="Dinis M."/>
            <person name="Alvarez R."/>
            <person name="Tran N.C."/>
            <person name="Knight R."/>
            <person name="Edlund A."/>
        </authorList>
    </citation>
    <scope>NUCLEOTIDE SEQUENCE</scope>
    <source>
        <strain evidence="2">JCVI_47_bin.3</strain>
    </source>
</reference>
<evidence type="ECO:0000256" key="1">
    <source>
        <dbReference type="SAM" id="MobiDB-lite"/>
    </source>
</evidence>
<proteinExistence type="predicted"/>
<dbReference type="AlphaFoldDB" id="A0A930LM01"/>
<dbReference type="Proteomes" id="UP000785653">
    <property type="component" value="Unassembled WGS sequence"/>
</dbReference>
<protein>
    <submittedName>
        <fullName evidence="2">Uncharacterized protein</fullName>
    </submittedName>
</protein>
<sequence>MTEINPALPPAYADQLAEFHTPEEADAIALAAAAENTPAPAENPSAPAEEPKSYLELPGHDLLIPLEKLKTSDSFRLYGAFSVVLEHDTQSAQMFALADFLDENASKFISAERLADWESFAVAKNNNEVLDLLMAYFAEMGND</sequence>
<comment type="caution">
    <text evidence="2">The sequence shown here is derived from an EMBL/GenBank/DDBJ whole genome shotgun (WGS) entry which is preliminary data.</text>
</comment>
<organism evidence="2 3">
    <name type="scientific">Rothia mucilaginosa</name>
    <dbReference type="NCBI Taxonomy" id="43675"/>
    <lineage>
        <taxon>Bacteria</taxon>
        <taxon>Bacillati</taxon>
        <taxon>Actinomycetota</taxon>
        <taxon>Actinomycetes</taxon>
        <taxon>Micrococcales</taxon>
        <taxon>Micrococcaceae</taxon>
        <taxon>Rothia</taxon>
    </lineage>
</organism>
<evidence type="ECO:0000313" key="2">
    <source>
        <dbReference type="EMBL" id="MBF1672641.1"/>
    </source>
</evidence>
<accession>A0A930LM01</accession>